<name>A0AAV9ICX4_9RHOD</name>
<dbReference type="PANTHER" id="PTHR32251:SF15">
    <property type="entry name" value="3-OXO-5-ALPHA-STEROID 4-DEHYDROGENASE (DUF1295)"/>
    <property type="match status" value="1"/>
</dbReference>
<organism evidence="2 3">
    <name type="scientific">Galdieria yellowstonensis</name>
    <dbReference type="NCBI Taxonomy" id="3028027"/>
    <lineage>
        <taxon>Eukaryota</taxon>
        <taxon>Rhodophyta</taxon>
        <taxon>Bangiophyceae</taxon>
        <taxon>Galdieriales</taxon>
        <taxon>Galdieriaceae</taxon>
        <taxon>Galdieria</taxon>
    </lineage>
</organism>
<keyword evidence="1" id="KW-0812">Transmembrane</keyword>
<feature type="transmembrane region" description="Helical" evidence="1">
    <location>
        <begin position="185"/>
        <end position="204"/>
    </location>
</feature>
<evidence type="ECO:0000313" key="3">
    <source>
        <dbReference type="Proteomes" id="UP001300502"/>
    </source>
</evidence>
<evidence type="ECO:0008006" key="4">
    <source>
        <dbReference type="Google" id="ProtNLM"/>
    </source>
</evidence>
<sequence>MWRLLWSLSTRGTTTTIRGQWKRLSTAWHRFPTQITTTTLFIQGNISTKTPRISHSLSFFRRHFSSKNQSRTSSRGMTMVLDWIQSSPICKAALLTAGYQLVFFLPTAIFRMDKLTDFAGASNFAVLALWSYLGYSAFSVRQRWITSLVILWSARLSLFLAYRIWFVFGEDRRLDNFRENIWKLMGFWTFQGLWAFCVSLPAVLCNMNKQVIPLTRLDYVGCTIFVVGFLCETIADFQKQMFRQRNPNRWCDWGLWKYSRHPNYFGELLVWYGIYCVAWNGLTPFHRLVALSSPLLITWLLMRVSGIPLLEQSADSKYGSLLEYQMYKKRTSILIPLPPQLVLRWNNWKMNNSDSS</sequence>
<feature type="transmembrane region" description="Helical" evidence="1">
    <location>
        <begin position="118"/>
        <end position="138"/>
    </location>
</feature>
<dbReference type="EMBL" id="JANCYU010000028">
    <property type="protein sequence ID" value="KAK4525136.1"/>
    <property type="molecule type" value="Genomic_DNA"/>
</dbReference>
<evidence type="ECO:0000313" key="2">
    <source>
        <dbReference type="EMBL" id="KAK4525136.1"/>
    </source>
</evidence>
<dbReference type="Proteomes" id="UP001300502">
    <property type="component" value="Unassembled WGS sequence"/>
</dbReference>
<dbReference type="InterPro" id="IPR010721">
    <property type="entry name" value="UstE-like"/>
</dbReference>
<gene>
    <name evidence="2" type="ORF">GAYE_SCF08G3042</name>
</gene>
<protein>
    <recommendedName>
        <fullName evidence="4">Steroid 5-alpha reductase C-terminal domain-containing protein</fullName>
    </recommendedName>
</protein>
<dbReference type="Pfam" id="PF06966">
    <property type="entry name" value="DUF1295"/>
    <property type="match status" value="1"/>
</dbReference>
<dbReference type="PANTHER" id="PTHR32251">
    <property type="entry name" value="3-OXO-5-ALPHA-STEROID 4-DEHYDROGENASE"/>
    <property type="match status" value="1"/>
</dbReference>
<keyword evidence="1" id="KW-0472">Membrane</keyword>
<evidence type="ECO:0000256" key="1">
    <source>
        <dbReference type="SAM" id="Phobius"/>
    </source>
</evidence>
<keyword evidence="3" id="KW-1185">Reference proteome</keyword>
<feature type="transmembrane region" description="Helical" evidence="1">
    <location>
        <begin position="264"/>
        <end position="282"/>
    </location>
</feature>
<keyword evidence="1" id="KW-1133">Transmembrane helix</keyword>
<dbReference type="GO" id="GO:0016020">
    <property type="term" value="C:membrane"/>
    <property type="evidence" value="ECO:0007669"/>
    <property type="project" value="TreeGrafter"/>
</dbReference>
<accession>A0AAV9ICX4</accession>
<proteinExistence type="predicted"/>
<reference evidence="2 3" key="1">
    <citation type="submission" date="2022-07" db="EMBL/GenBank/DDBJ databases">
        <title>Genome-wide signatures of adaptation to extreme environments.</title>
        <authorList>
            <person name="Cho C.H."/>
            <person name="Yoon H.S."/>
        </authorList>
    </citation>
    <scope>NUCLEOTIDE SEQUENCE [LARGE SCALE GENOMIC DNA]</scope>
    <source>
        <strain evidence="2 3">108.79 E11</strain>
    </source>
</reference>
<dbReference type="AlphaFoldDB" id="A0AAV9ICX4"/>
<dbReference type="PROSITE" id="PS50244">
    <property type="entry name" value="S5A_REDUCTASE"/>
    <property type="match status" value="1"/>
</dbReference>
<dbReference type="Gene3D" id="1.20.120.1630">
    <property type="match status" value="1"/>
</dbReference>
<feature type="transmembrane region" description="Helical" evidence="1">
    <location>
        <begin position="144"/>
        <end position="165"/>
    </location>
</feature>
<comment type="caution">
    <text evidence="2">The sequence shown here is derived from an EMBL/GenBank/DDBJ whole genome shotgun (WGS) entry which is preliminary data.</text>
</comment>